<keyword evidence="14" id="KW-1185">Reference proteome</keyword>
<protein>
    <recommendedName>
        <fullName evidence="3">Periplasmic nitrate reductase, electron transfer subunit</fullName>
    </recommendedName>
    <alternativeName>
        <fullName evidence="11">Diheme cytochrome c NapB</fullName>
    </alternativeName>
</protein>
<evidence type="ECO:0000256" key="5">
    <source>
        <dbReference type="ARBA" id="ARBA00022617"/>
    </source>
</evidence>
<evidence type="ECO:0000256" key="9">
    <source>
        <dbReference type="ARBA" id="ARBA00022982"/>
    </source>
</evidence>
<dbReference type="Proteomes" id="UP000786183">
    <property type="component" value="Unassembled WGS sequence"/>
</dbReference>
<feature type="chain" id="PRO_5047054783" description="Periplasmic nitrate reductase, electron transfer subunit" evidence="12">
    <location>
        <begin position="20"/>
        <end position="171"/>
    </location>
</feature>
<evidence type="ECO:0000256" key="2">
    <source>
        <dbReference type="ARBA" id="ARBA00007368"/>
    </source>
</evidence>
<comment type="similarity">
    <text evidence="2">Belongs to the NapB family.</text>
</comment>
<dbReference type="EMBL" id="JACGBB010000003">
    <property type="protein sequence ID" value="MBZ7986963.1"/>
    <property type="molecule type" value="Genomic_DNA"/>
</dbReference>
<feature type="signal peptide" evidence="12">
    <location>
        <begin position="1"/>
        <end position="19"/>
    </location>
</feature>
<keyword evidence="6" id="KW-0479">Metal-binding</keyword>
<dbReference type="InterPro" id="IPR005591">
    <property type="entry name" value="NapB"/>
</dbReference>
<keyword evidence="9" id="KW-0249">Electron transport</keyword>
<evidence type="ECO:0000256" key="10">
    <source>
        <dbReference type="ARBA" id="ARBA00023004"/>
    </source>
</evidence>
<keyword evidence="7 12" id="KW-0732">Signal</keyword>
<evidence type="ECO:0000313" key="14">
    <source>
        <dbReference type="Proteomes" id="UP000786183"/>
    </source>
</evidence>
<dbReference type="Pfam" id="PF03892">
    <property type="entry name" value="NapB"/>
    <property type="match status" value="1"/>
</dbReference>
<keyword evidence="4" id="KW-0813">Transport</keyword>
<evidence type="ECO:0000256" key="6">
    <source>
        <dbReference type="ARBA" id="ARBA00022723"/>
    </source>
</evidence>
<reference evidence="13 14" key="1">
    <citation type="submission" date="2020-07" db="EMBL/GenBank/DDBJ databases">
        <title>Transfer of Campylobacter canadensis to the novel genus Avispirillum gen. nov., that also includes two novel species recovered from migratory waterfowl: Avispirillum anseris sp. nov. and Avispirillum brantae sp. nov.</title>
        <authorList>
            <person name="Miller W.G."/>
            <person name="Chapman M.H."/>
            <person name="Yee E."/>
            <person name="Inglis G.D."/>
        </authorList>
    </citation>
    <scope>NUCLEOTIDE SEQUENCE [LARGE SCALE GENOMIC DNA]</scope>
    <source>
        <strain evidence="13 14">L283</strain>
    </source>
</reference>
<dbReference type="Gene3D" id="1.10.1130.10">
    <property type="entry name" value="Flavocytochrome C3, Chain A"/>
    <property type="match status" value="1"/>
</dbReference>
<organism evidence="13 14">
    <name type="scientific">Campylobacter canadensis</name>
    <dbReference type="NCBI Taxonomy" id="449520"/>
    <lineage>
        <taxon>Bacteria</taxon>
        <taxon>Pseudomonadati</taxon>
        <taxon>Campylobacterota</taxon>
        <taxon>Epsilonproteobacteria</taxon>
        <taxon>Campylobacterales</taxon>
        <taxon>Campylobacteraceae</taxon>
        <taxon>Campylobacter</taxon>
    </lineage>
</organism>
<evidence type="ECO:0000313" key="13">
    <source>
        <dbReference type="EMBL" id="MBZ7986963.1"/>
    </source>
</evidence>
<sequence>MKKLILSLSACLCLSAASVSDTQIGLRKHSLEDEKSLNINNFSYSDKEPGEAQRFERAYQNAPPQIPHSVEDLLPITQELNMCLSCHDLGKDNERKVLEESEATPIPASHYYDLRNDKSLAEVSPSRYNCVQCHAPQANLDPAVKNTFKPDFKNDLDKHRSNLLDVLNEGL</sequence>
<evidence type="ECO:0000256" key="8">
    <source>
        <dbReference type="ARBA" id="ARBA00022764"/>
    </source>
</evidence>
<evidence type="ECO:0000256" key="7">
    <source>
        <dbReference type="ARBA" id="ARBA00022729"/>
    </source>
</evidence>
<dbReference type="PANTHER" id="PTHR38604:SF1">
    <property type="entry name" value="PERIPLASMIC NITRATE REDUCTASE, ELECTRON TRANSFER SUBUNIT"/>
    <property type="match status" value="1"/>
</dbReference>
<evidence type="ECO:0000256" key="4">
    <source>
        <dbReference type="ARBA" id="ARBA00022448"/>
    </source>
</evidence>
<keyword evidence="8" id="KW-0574">Periplasm</keyword>
<comment type="subcellular location">
    <subcellularLocation>
        <location evidence="1">Periplasm</location>
    </subcellularLocation>
</comment>
<comment type="caution">
    <text evidence="13">The sequence shown here is derived from an EMBL/GenBank/DDBJ whole genome shotgun (WGS) entry which is preliminary data.</text>
</comment>
<keyword evidence="5" id="KW-0349">Heme</keyword>
<dbReference type="PIRSF" id="PIRSF006105">
    <property type="entry name" value="NapB"/>
    <property type="match status" value="1"/>
</dbReference>
<evidence type="ECO:0000256" key="1">
    <source>
        <dbReference type="ARBA" id="ARBA00004418"/>
    </source>
</evidence>
<gene>
    <name evidence="13" type="ORF">AVCANL283_02365</name>
</gene>
<evidence type="ECO:0000256" key="12">
    <source>
        <dbReference type="SAM" id="SignalP"/>
    </source>
</evidence>
<keyword evidence="10" id="KW-0408">Iron</keyword>
<dbReference type="SUPFAM" id="SSF48695">
    <property type="entry name" value="Multiheme cytochromes"/>
    <property type="match status" value="1"/>
</dbReference>
<evidence type="ECO:0000256" key="11">
    <source>
        <dbReference type="ARBA" id="ARBA00031832"/>
    </source>
</evidence>
<evidence type="ECO:0000256" key="3">
    <source>
        <dbReference type="ARBA" id="ARBA00013773"/>
    </source>
</evidence>
<name>A0ABS7WQD6_9BACT</name>
<dbReference type="InterPro" id="IPR036280">
    <property type="entry name" value="Multihaem_cyt_sf"/>
</dbReference>
<dbReference type="PANTHER" id="PTHR38604">
    <property type="entry name" value="PERIPLASMIC NITRATE REDUCTASE, ELECTRON TRANSFER SUBUNIT"/>
    <property type="match status" value="1"/>
</dbReference>
<dbReference type="RefSeq" id="WP_172230519.1">
    <property type="nucleotide sequence ID" value="NZ_CP035946.1"/>
</dbReference>
<proteinExistence type="inferred from homology"/>
<accession>A0ABS7WQD6</accession>